<evidence type="ECO:0000259" key="1">
    <source>
        <dbReference type="Pfam" id="PF13086"/>
    </source>
</evidence>
<dbReference type="InterPro" id="IPR057373">
    <property type="entry name" value="ZNFX1"/>
</dbReference>
<accession>A0A1I7YLX0</accession>
<dbReference type="Gene3D" id="3.40.50.300">
    <property type="entry name" value="P-loop containing nucleotide triphosphate hydrolases"/>
    <property type="match status" value="1"/>
</dbReference>
<proteinExistence type="predicted"/>
<dbReference type="GO" id="GO:0004386">
    <property type="term" value="F:helicase activity"/>
    <property type="evidence" value="ECO:0007669"/>
    <property type="project" value="InterPro"/>
</dbReference>
<dbReference type="Proteomes" id="UP000095287">
    <property type="component" value="Unplaced"/>
</dbReference>
<dbReference type="InterPro" id="IPR027417">
    <property type="entry name" value="P-loop_NTPase"/>
</dbReference>
<evidence type="ECO:0000313" key="3">
    <source>
        <dbReference type="Proteomes" id="UP000095287"/>
    </source>
</evidence>
<reference evidence="4" key="1">
    <citation type="submission" date="2016-11" db="UniProtKB">
        <authorList>
            <consortium name="WormBaseParasite"/>
        </authorList>
    </citation>
    <scope>IDENTIFICATION</scope>
</reference>
<evidence type="ECO:0000313" key="4">
    <source>
        <dbReference type="WBParaSite" id="L893_g17680.t1"/>
    </source>
</evidence>
<feature type="domain" description="ZNFX1" evidence="2">
    <location>
        <begin position="146"/>
        <end position="241"/>
    </location>
</feature>
<dbReference type="PANTHER" id="PTHR10887:SF341">
    <property type="entry name" value="NFX1-TYPE ZINC FINGER-CONTAINING PROTEIN 1"/>
    <property type="match status" value="1"/>
</dbReference>
<sequence length="636" mass="73554">MQILKRQPTYSDLFLKNVAAVEKIIEGSDSKEDLDSNEDSDSDELGSDLRKNVKAFWDLSEGLTEQNNGKEGHPPENFRELSLYPEKEDMTLVGKPYLRKNITKGRYNDGEHYLDVQFRLLREDFLGTLRSGVQSYRSALINGTRAEVYIYDHVKIFFPEFSEGTMFCYVTFAQRPNCRWIREMKYGSLVVLSRDCFEEDFLFAILADRDITMLRRGVVKLVFEDLSVVDYGAEYKMIESNAYFEAYLHVLNAMKAFPRDEDIPFHGYFVDVETRAADIPFHKYFVDVETRAAVPSYIAENGFKIDFGVICGDSDDRQVKMIDVRKAHKELTPDEVHLDDSQHKALVMAFQQELAVIQGPPGTGKTYLGHQISRVLLDNEKLWNRDRKHPMLVVCYTNHALDQFLNGILDFMLNDDEPKEKQQADMIRVGSQCKDQRLEKYNLKEIRKRQWVPPNLARLCWKAYEERQGVINRITSLSRSLKNLLENLADFASLDIELLHDMGIDGHPVSTSHKTQFSRYVRQDLQLNDVFIDWLTIPGHPLSDVFIDWLTIPGLPVQQKKSKEKVSRHTANGNATLKMDLLLIERLIDAGISEQLAKNLSYMCGNNFKKIMDYYDQSPPEKILELIHHSLPEIYA</sequence>
<organism evidence="3 4">
    <name type="scientific">Steinernema glaseri</name>
    <dbReference type="NCBI Taxonomy" id="37863"/>
    <lineage>
        <taxon>Eukaryota</taxon>
        <taxon>Metazoa</taxon>
        <taxon>Ecdysozoa</taxon>
        <taxon>Nematoda</taxon>
        <taxon>Chromadorea</taxon>
        <taxon>Rhabditida</taxon>
        <taxon>Tylenchina</taxon>
        <taxon>Panagrolaimomorpha</taxon>
        <taxon>Strongyloidoidea</taxon>
        <taxon>Steinernematidae</taxon>
        <taxon>Steinernema</taxon>
    </lineage>
</organism>
<dbReference type="GO" id="GO:0031380">
    <property type="term" value="C:nuclear RNA-directed RNA polymerase complex"/>
    <property type="evidence" value="ECO:0007669"/>
    <property type="project" value="TreeGrafter"/>
</dbReference>
<dbReference type="WBParaSite" id="L893_g17680.t1">
    <property type="protein sequence ID" value="L893_g17680.t1"/>
    <property type="gene ID" value="L893_g17680"/>
</dbReference>
<feature type="domain" description="DNA2/NAM7 helicase helicase" evidence="1">
    <location>
        <begin position="337"/>
        <end position="448"/>
    </location>
</feature>
<dbReference type="PANTHER" id="PTHR10887">
    <property type="entry name" value="DNA2/NAM7 HELICASE FAMILY"/>
    <property type="match status" value="1"/>
</dbReference>
<dbReference type="Pfam" id="PF13086">
    <property type="entry name" value="AAA_11"/>
    <property type="match status" value="1"/>
</dbReference>
<dbReference type="SUPFAM" id="SSF52540">
    <property type="entry name" value="P-loop containing nucleoside triphosphate hydrolases"/>
    <property type="match status" value="1"/>
</dbReference>
<keyword evidence="3" id="KW-1185">Reference proteome</keyword>
<evidence type="ECO:0000259" key="2">
    <source>
        <dbReference type="Pfam" id="PF25396"/>
    </source>
</evidence>
<dbReference type="GO" id="GO:0031048">
    <property type="term" value="P:regulatory ncRNA-mediated heterochromatin formation"/>
    <property type="evidence" value="ECO:0007669"/>
    <property type="project" value="TreeGrafter"/>
</dbReference>
<dbReference type="Pfam" id="PF25396">
    <property type="entry name" value="ZNFX1"/>
    <property type="match status" value="1"/>
</dbReference>
<dbReference type="InterPro" id="IPR045055">
    <property type="entry name" value="DNA2/NAM7-like"/>
</dbReference>
<dbReference type="AlphaFoldDB" id="A0A1I7YLX0"/>
<protein>
    <submittedName>
        <fullName evidence="4">AAA_11 domain-containing protein</fullName>
    </submittedName>
</protein>
<name>A0A1I7YLX0_9BILA</name>
<dbReference type="InterPro" id="IPR041677">
    <property type="entry name" value="DNA2/NAM7_AAA_11"/>
</dbReference>